<accession>A0A0V1H3E6</accession>
<organism evidence="1 2">
    <name type="scientific">Trichinella zimbabwensis</name>
    <dbReference type="NCBI Taxonomy" id="268475"/>
    <lineage>
        <taxon>Eukaryota</taxon>
        <taxon>Metazoa</taxon>
        <taxon>Ecdysozoa</taxon>
        <taxon>Nematoda</taxon>
        <taxon>Enoplea</taxon>
        <taxon>Dorylaimia</taxon>
        <taxon>Trichinellida</taxon>
        <taxon>Trichinellidae</taxon>
        <taxon>Trichinella</taxon>
    </lineage>
</organism>
<dbReference type="Proteomes" id="UP000055024">
    <property type="component" value="Unassembled WGS sequence"/>
</dbReference>
<dbReference type="EMBL" id="JYDP01000160">
    <property type="protein sequence ID" value="KRZ04602.1"/>
    <property type="molecule type" value="Genomic_DNA"/>
</dbReference>
<gene>
    <name evidence="1" type="ORF">T11_12158</name>
</gene>
<proteinExistence type="predicted"/>
<reference evidence="1 2" key="1">
    <citation type="submission" date="2015-01" db="EMBL/GenBank/DDBJ databases">
        <title>Evolution of Trichinella species and genotypes.</title>
        <authorList>
            <person name="Korhonen P.K."/>
            <person name="Edoardo P."/>
            <person name="Giuseppe L.R."/>
            <person name="Gasser R.B."/>
        </authorList>
    </citation>
    <scope>NUCLEOTIDE SEQUENCE [LARGE SCALE GENOMIC DNA]</scope>
    <source>
        <strain evidence="1">ISS1029</strain>
    </source>
</reference>
<comment type="caution">
    <text evidence="1">The sequence shown here is derived from an EMBL/GenBank/DDBJ whole genome shotgun (WGS) entry which is preliminary data.</text>
</comment>
<protein>
    <submittedName>
        <fullName evidence="1">Uncharacterized protein</fullName>
    </submittedName>
</protein>
<sequence>MKSVPQIYSEEAGNTSADLGTAGRFPTYKSKTGRKFSTTSSSLSVARNYSALAFALVYCITIRKDIGTYVEIFSALIEKAAHLPSSLQCKDHFQASTSKAATFISAKQFCGRRQILECRPGTFMRQQQRKSQMLLGTAFLPLHKCYGSYRSLV</sequence>
<dbReference type="AlphaFoldDB" id="A0A0V1H3E6"/>
<name>A0A0V1H3E6_9BILA</name>
<evidence type="ECO:0000313" key="2">
    <source>
        <dbReference type="Proteomes" id="UP000055024"/>
    </source>
</evidence>
<dbReference type="OrthoDB" id="10605106at2759"/>
<evidence type="ECO:0000313" key="1">
    <source>
        <dbReference type="EMBL" id="KRZ04602.1"/>
    </source>
</evidence>
<keyword evidence="2" id="KW-1185">Reference proteome</keyword>